<dbReference type="Proteomes" id="UP000234748">
    <property type="component" value="Unassembled WGS sequence"/>
</dbReference>
<dbReference type="PANTHER" id="PTHR18901:SF38">
    <property type="entry name" value="PSEUDOURIDINE-5'-PHOSPHATASE"/>
    <property type="match status" value="1"/>
</dbReference>
<dbReference type="NCBIfam" id="TIGR01549">
    <property type="entry name" value="HAD-SF-IA-v1"/>
    <property type="match status" value="1"/>
</dbReference>
<dbReference type="InterPro" id="IPR041492">
    <property type="entry name" value="HAD_2"/>
</dbReference>
<protein>
    <recommendedName>
        <fullName evidence="6">HAD family hydrolase</fullName>
    </recommendedName>
</protein>
<proteinExistence type="inferred from homology"/>
<dbReference type="EMBL" id="PGUY01000052">
    <property type="protein sequence ID" value="PLT28753.1"/>
    <property type="molecule type" value="Genomic_DNA"/>
</dbReference>
<evidence type="ECO:0008006" key="6">
    <source>
        <dbReference type="Google" id="ProtNLM"/>
    </source>
</evidence>
<keyword evidence="3" id="KW-0378">Hydrolase</keyword>
<dbReference type="RefSeq" id="WP_101644233.1">
    <property type="nucleotide sequence ID" value="NZ_PGUY01000052.1"/>
</dbReference>
<evidence type="ECO:0000256" key="3">
    <source>
        <dbReference type="ARBA" id="ARBA00022801"/>
    </source>
</evidence>
<reference evidence="4 5" key="1">
    <citation type="submission" date="2017-11" db="EMBL/GenBank/DDBJ databases">
        <title>Comparitive Functional Genomics of Dry Heat Resistant strains isolated from the Viking Spacecraft.</title>
        <authorList>
            <person name="Seuylemezian A."/>
            <person name="Cooper K."/>
            <person name="Vaishampayan P."/>
        </authorList>
    </citation>
    <scope>NUCLEOTIDE SEQUENCE [LARGE SCALE GENOMIC DNA]</scope>
    <source>
        <strain evidence="4 5">V1-29</strain>
    </source>
</reference>
<name>A0A2N5M399_9BACI</name>
<dbReference type="Gene3D" id="3.40.50.1000">
    <property type="entry name" value="HAD superfamily/HAD-like"/>
    <property type="match status" value="1"/>
</dbReference>
<dbReference type="SFLD" id="SFLDS00003">
    <property type="entry name" value="Haloacid_Dehalogenase"/>
    <property type="match status" value="1"/>
</dbReference>
<sequence length="219" mass="24812">MIKAVVFDFDGLIIDTESVWFEVMAELFKEHGHELPLEVWERCVGTGDDELYDYLETSVNRPIDRAALHQWGKNKHEVLMEGRTIRPGVAAYLEAARNQGLKIGLASSSTRKWVNGFLKKFDLYPFFDCIRTADDVKNVKPDPELYLEACKCLGVAPQEAIAFEDSPNGTRAAKAAGLLCVIVPNDITKRMAFHAFDLRLESMAEREFLDLLDECRVLK</sequence>
<dbReference type="InterPro" id="IPR006439">
    <property type="entry name" value="HAD-SF_hydro_IA"/>
</dbReference>
<dbReference type="CDD" id="cd16423">
    <property type="entry name" value="HAD_BPGM-like"/>
    <property type="match status" value="1"/>
</dbReference>
<dbReference type="SFLD" id="SFLDG01135">
    <property type="entry name" value="C1.5.6:_HAD__Beta-PGM__Phospha"/>
    <property type="match status" value="1"/>
</dbReference>
<keyword evidence="5" id="KW-1185">Reference proteome</keyword>
<dbReference type="FunFam" id="3.40.50.1000:FF:000036">
    <property type="entry name" value="HAD family hydrolase"/>
    <property type="match status" value="1"/>
</dbReference>
<evidence type="ECO:0000256" key="1">
    <source>
        <dbReference type="ARBA" id="ARBA00006171"/>
    </source>
</evidence>
<dbReference type="InterPro" id="IPR023198">
    <property type="entry name" value="PGP-like_dom2"/>
</dbReference>
<dbReference type="Gene3D" id="1.10.150.240">
    <property type="entry name" value="Putative phosphatase, domain 2"/>
    <property type="match status" value="1"/>
</dbReference>
<dbReference type="InterPro" id="IPR036412">
    <property type="entry name" value="HAD-like_sf"/>
</dbReference>
<comment type="similarity">
    <text evidence="1">Belongs to the HAD-like hydrolase superfamily. CbbY/CbbZ/Gph/YieH family.</text>
</comment>
<dbReference type="InterPro" id="IPR023214">
    <property type="entry name" value="HAD_sf"/>
</dbReference>
<dbReference type="PRINTS" id="PR00413">
    <property type="entry name" value="HADHALOGNASE"/>
</dbReference>
<comment type="caution">
    <text evidence="4">The sequence shown here is derived from an EMBL/GenBank/DDBJ whole genome shotgun (WGS) entry which is preliminary data.</text>
</comment>
<dbReference type="GO" id="GO:0046872">
    <property type="term" value="F:metal ion binding"/>
    <property type="evidence" value="ECO:0007669"/>
    <property type="project" value="UniProtKB-KW"/>
</dbReference>
<dbReference type="NCBIfam" id="TIGR01509">
    <property type="entry name" value="HAD-SF-IA-v3"/>
    <property type="match status" value="1"/>
</dbReference>
<gene>
    <name evidence="4" type="ORF">CUU66_16795</name>
</gene>
<dbReference type="Pfam" id="PF13419">
    <property type="entry name" value="HAD_2"/>
    <property type="match status" value="1"/>
</dbReference>
<evidence type="ECO:0000313" key="5">
    <source>
        <dbReference type="Proteomes" id="UP000234748"/>
    </source>
</evidence>
<dbReference type="AlphaFoldDB" id="A0A2N5M399"/>
<dbReference type="PANTHER" id="PTHR18901">
    <property type="entry name" value="2-DEOXYGLUCOSE-6-PHOSPHATE PHOSPHATASE 2"/>
    <property type="match status" value="1"/>
</dbReference>
<keyword evidence="2" id="KW-0479">Metal-binding</keyword>
<dbReference type="OrthoDB" id="9797743at2"/>
<organism evidence="4 5">
    <name type="scientific">Peribacillus deserti</name>
    <dbReference type="NCBI Taxonomy" id="673318"/>
    <lineage>
        <taxon>Bacteria</taxon>
        <taxon>Bacillati</taxon>
        <taxon>Bacillota</taxon>
        <taxon>Bacilli</taxon>
        <taxon>Bacillales</taxon>
        <taxon>Bacillaceae</taxon>
        <taxon>Peribacillus</taxon>
    </lineage>
</organism>
<evidence type="ECO:0000256" key="2">
    <source>
        <dbReference type="ARBA" id="ARBA00022723"/>
    </source>
</evidence>
<dbReference type="GO" id="GO:0016787">
    <property type="term" value="F:hydrolase activity"/>
    <property type="evidence" value="ECO:0007669"/>
    <property type="project" value="UniProtKB-KW"/>
</dbReference>
<evidence type="ECO:0000313" key="4">
    <source>
        <dbReference type="EMBL" id="PLT28753.1"/>
    </source>
</evidence>
<dbReference type="SUPFAM" id="SSF56784">
    <property type="entry name" value="HAD-like"/>
    <property type="match status" value="1"/>
</dbReference>
<accession>A0A2N5M399</accession>
<dbReference type="SFLD" id="SFLDG01129">
    <property type="entry name" value="C1.5:_HAD__Beta-PGM__Phosphata"/>
    <property type="match status" value="1"/>
</dbReference>